<feature type="transmembrane region" description="Helical" evidence="1">
    <location>
        <begin position="39"/>
        <end position="61"/>
    </location>
</feature>
<sequence length="100" mass="10957">MARVLTLAVALGALAYMLLWVRAFGLPRPAFIDPEGLASFGITLAVIVAVWGTIGLFVWDVFSNPRLGDAGRIAWSVALVVLHVLAMLAYWALYLSRQRE</sequence>
<organism evidence="2 3">
    <name type="scientific">Solirubrobacter deserti</name>
    <dbReference type="NCBI Taxonomy" id="2282478"/>
    <lineage>
        <taxon>Bacteria</taxon>
        <taxon>Bacillati</taxon>
        <taxon>Actinomycetota</taxon>
        <taxon>Thermoleophilia</taxon>
        <taxon>Solirubrobacterales</taxon>
        <taxon>Solirubrobacteraceae</taxon>
        <taxon>Solirubrobacter</taxon>
    </lineage>
</organism>
<name>A0ABT4RJY2_9ACTN</name>
<keyword evidence="3" id="KW-1185">Reference proteome</keyword>
<gene>
    <name evidence="2" type="ORF">OJ962_15290</name>
</gene>
<reference evidence="2" key="1">
    <citation type="submission" date="2022-10" db="EMBL/GenBank/DDBJ databases">
        <title>The WGS of Solirubrobacter sp. CPCC 204708.</title>
        <authorList>
            <person name="Jiang Z."/>
        </authorList>
    </citation>
    <scope>NUCLEOTIDE SEQUENCE</scope>
    <source>
        <strain evidence="2">CPCC 204708</strain>
    </source>
</reference>
<accession>A0ABT4RJY2</accession>
<protein>
    <recommendedName>
        <fullName evidence="4">Cardiolipin synthase N-terminal domain-containing protein</fullName>
    </recommendedName>
</protein>
<keyword evidence="1" id="KW-1133">Transmembrane helix</keyword>
<dbReference type="RefSeq" id="WP_270006447.1">
    <property type="nucleotide sequence ID" value="NZ_JAPCID010000019.1"/>
</dbReference>
<evidence type="ECO:0008006" key="4">
    <source>
        <dbReference type="Google" id="ProtNLM"/>
    </source>
</evidence>
<dbReference type="EMBL" id="JAPCID010000019">
    <property type="protein sequence ID" value="MDA0138866.1"/>
    <property type="molecule type" value="Genomic_DNA"/>
</dbReference>
<keyword evidence="1" id="KW-0472">Membrane</keyword>
<feature type="transmembrane region" description="Helical" evidence="1">
    <location>
        <begin position="73"/>
        <end position="93"/>
    </location>
</feature>
<proteinExistence type="predicted"/>
<keyword evidence="1" id="KW-0812">Transmembrane</keyword>
<evidence type="ECO:0000256" key="1">
    <source>
        <dbReference type="SAM" id="Phobius"/>
    </source>
</evidence>
<dbReference type="Proteomes" id="UP001147700">
    <property type="component" value="Unassembled WGS sequence"/>
</dbReference>
<evidence type="ECO:0000313" key="3">
    <source>
        <dbReference type="Proteomes" id="UP001147700"/>
    </source>
</evidence>
<evidence type="ECO:0000313" key="2">
    <source>
        <dbReference type="EMBL" id="MDA0138866.1"/>
    </source>
</evidence>
<comment type="caution">
    <text evidence="2">The sequence shown here is derived from an EMBL/GenBank/DDBJ whole genome shotgun (WGS) entry which is preliminary data.</text>
</comment>